<dbReference type="KEGG" id="rha:RHA1_ro08896"/>
<dbReference type="AlphaFoldDB" id="Q0RXP6"/>
<keyword evidence="1" id="KW-0614">Plasmid</keyword>
<dbReference type="Proteomes" id="UP000008710">
    <property type="component" value="Plasmid pRHL1"/>
</dbReference>
<proteinExistence type="predicted"/>
<accession>Q0RXP6</accession>
<evidence type="ECO:0000313" key="2">
    <source>
        <dbReference type="Proteomes" id="UP000008710"/>
    </source>
</evidence>
<name>Q0RXP6_RHOJR</name>
<geneLocation type="plasmid" evidence="1 2">
    <name>pRHL1</name>
</geneLocation>
<protein>
    <submittedName>
        <fullName evidence="1">Uncharacterized protein</fullName>
    </submittedName>
</protein>
<organism evidence="1 2">
    <name type="scientific">Rhodococcus jostii (strain RHA1)</name>
    <dbReference type="NCBI Taxonomy" id="101510"/>
    <lineage>
        <taxon>Bacteria</taxon>
        <taxon>Bacillati</taxon>
        <taxon>Actinomycetota</taxon>
        <taxon>Actinomycetes</taxon>
        <taxon>Mycobacteriales</taxon>
        <taxon>Nocardiaceae</taxon>
        <taxon>Rhodococcus</taxon>
    </lineage>
</organism>
<dbReference type="HOGENOM" id="CLU_2510490_0_0_11"/>
<evidence type="ECO:0000313" key="1">
    <source>
        <dbReference type="EMBL" id="ABG99940.1"/>
    </source>
</evidence>
<gene>
    <name evidence="1" type="ordered locus">RHA1_ro08896</name>
</gene>
<sequence length="85" mass="9490">MRVHSRIATAGIEEWTRRPRWNRGAASDSRRQVVVAQVGGLDLALVRRFDDQESPWGLARQYPADPAASTGVRAGAEIDQLGLYW</sequence>
<dbReference type="EMBL" id="CP000432">
    <property type="protein sequence ID" value="ABG99940.1"/>
    <property type="molecule type" value="Genomic_DNA"/>
</dbReference>
<reference evidence="2" key="1">
    <citation type="journal article" date="2006" name="Proc. Natl. Acad. Sci. U.S.A.">
        <title>The complete genome of Rhodococcus sp. RHA1 provides insights into a catabolic powerhouse.</title>
        <authorList>
            <person name="McLeod M.P."/>
            <person name="Warren R.L."/>
            <person name="Hsiao W.W.L."/>
            <person name="Araki N."/>
            <person name="Myhre M."/>
            <person name="Fernandes C."/>
            <person name="Miyazawa D."/>
            <person name="Wong W."/>
            <person name="Lillquist A.L."/>
            <person name="Wang D."/>
            <person name="Dosanjh M."/>
            <person name="Hara H."/>
            <person name="Petrescu A."/>
            <person name="Morin R.D."/>
            <person name="Yang G."/>
            <person name="Stott J.M."/>
            <person name="Schein J.E."/>
            <person name="Shin H."/>
            <person name="Smailus D."/>
            <person name="Siddiqui A.S."/>
            <person name="Marra M.A."/>
            <person name="Jones S.J.M."/>
            <person name="Holt R."/>
            <person name="Brinkman F.S.L."/>
            <person name="Miyauchi K."/>
            <person name="Fukuda M."/>
            <person name="Davies J.E."/>
            <person name="Mohn W.W."/>
            <person name="Eltis L.D."/>
        </authorList>
    </citation>
    <scope>NUCLEOTIDE SEQUENCE [LARGE SCALE GENOMIC DNA]</scope>
    <source>
        <strain evidence="2">RHA1</strain>
    </source>
</reference>